<name>A0AAE3TDR6_9BACT</name>
<proteinExistence type="predicted"/>
<dbReference type="Proteomes" id="UP001144110">
    <property type="component" value="Unassembled WGS sequence"/>
</dbReference>
<dbReference type="InterPro" id="IPR049539">
    <property type="entry name" value="SPL"/>
</dbReference>
<sequence>MEIFIEKSALSFKLAQNIIKNYPAKIISSYENFKWEKKPFPELISIGKKRLFLIHYKGNFFRNCPGTKAYFCCRYKIFHFGEGCPLDCSYCILQFYLNRPGLKIWANLIEDGLPELKRVLKEHKEKKQVLRIGTGEFADSLALESICNVSEILINFWQEVNPLAVLELKTKVALSENYFSNLYPDPRIIFAWSVNPEKIIKYEEKGTAPLEKRLKSAKKAVKHGFTVAFHFDPIIFYENAEKEYPLVLEKILNSVPLNKIAWISLGTLRYPKDLKAIAESRFPKTKIYSQEFIEGLDGKKRYFIDLRRKLYNSLKKIIDETKGLVTFYFCMEGERMWEEILGKKITSSFQVKTLLDEVALNLCYDKTKRGGN</sequence>
<protein>
    <submittedName>
        <fullName evidence="1">DNA repair photolyase</fullName>
    </submittedName>
</protein>
<evidence type="ECO:0000313" key="2">
    <source>
        <dbReference type="Proteomes" id="UP001144110"/>
    </source>
</evidence>
<dbReference type="AlphaFoldDB" id="A0AAE3TDR6"/>
<dbReference type="Pfam" id="PF20903">
    <property type="entry name" value="SPL"/>
    <property type="match status" value="1"/>
</dbReference>
<dbReference type="Gene3D" id="3.40.50.12110">
    <property type="match status" value="1"/>
</dbReference>
<dbReference type="GO" id="GO:0051539">
    <property type="term" value="F:4 iron, 4 sulfur cluster binding"/>
    <property type="evidence" value="ECO:0007669"/>
    <property type="project" value="TreeGrafter"/>
</dbReference>
<comment type="caution">
    <text evidence="1">The sequence shown here is derived from an EMBL/GenBank/DDBJ whole genome shotgun (WGS) entry which is preliminary data.</text>
</comment>
<dbReference type="EMBL" id="JAPHEG010000002">
    <property type="protein sequence ID" value="MDF2953229.1"/>
    <property type="molecule type" value="Genomic_DNA"/>
</dbReference>
<accession>A0AAE3TDR6</accession>
<dbReference type="Gene3D" id="3.80.30.30">
    <property type="match status" value="1"/>
</dbReference>
<dbReference type="PANTHER" id="PTHR37822">
    <property type="entry name" value="SPORE PHOTOPRODUCT LYASE-RELATED"/>
    <property type="match status" value="1"/>
</dbReference>
<dbReference type="GO" id="GO:0042601">
    <property type="term" value="C:endospore-forming forespore"/>
    <property type="evidence" value="ECO:0007669"/>
    <property type="project" value="TreeGrafter"/>
</dbReference>
<gene>
    <name evidence="1" type="ORF">OD816_000474</name>
</gene>
<dbReference type="GO" id="GO:1904047">
    <property type="term" value="F:S-adenosyl-L-methionine binding"/>
    <property type="evidence" value="ECO:0007669"/>
    <property type="project" value="TreeGrafter"/>
</dbReference>
<dbReference type="GO" id="GO:0003913">
    <property type="term" value="F:DNA photolyase activity"/>
    <property type="evidence" value="ECO:0007669"/>
    <property type="project" value="TreeGrafter"/>
</dbReference>
<evidence type="ECO:0000313" key="1">
    <source>
        <dbReference type="EMBL" id="MDF2953229.1"/>
    </source>
</evidence>
<dbReference type="SFLD" id="SFLDS00029">
    <property type="entry name" value="Radical_SAM"/>
    <property type="match status" value="1"/>
</dbReference>
<dbReference type="InterPro" id="IPR007197">
    <property type="entry name" value="rSAM"/>
</dbReference>
<dbReference type="PANTHER" id="PTHR37822:SF2">
    <property type="entry name" value="SPORE PHOTOPRODUCT LYASE"/>
    <property type="match status" value="1"/>
</dbReference>
<reference evidence="1" key="1">
    <citation type="submission" date="2022-11" db="EMBL/GenBank/DDBJ databases">
        <title>Candidatus Alkanophaga archaea from heated hydrothermal vent sediment oxidize petroleum alkanes.</title>
        <authorList>
            <person name="Zehnle H."/>
            <person name="Laso-Perez R."/>
            <person name="Lipp J."/>
            <person name="Teske A."/>
            <person name="Wegener G."/>
        </authorList>
    </citation>
    <scope>NUCLEOTIDE SEQUENCE</scope>
    <source>
        <strain evidence="1">MCA70</strain>
    </source>
</reference>
<organism evidence="1 2">
    <name type="scientific">Candidatus Thermodesulfobacterium syntrophicum</name>
    <dbReference type="NCBI Taxonomy" id="3060442"/>
    <lineage>
        <taxon>Bacteria</taxon>
        <taxon>Pseudomonadati</taxon>
        <taxon>Thermodesulfobacteriota</taxon>
        <taxon>Thermodesulfobacteria</taxon>
        <taxon>Thermodesulfobacteriales</taxon>
        <taxon>Thermodesulfobacteriaceae</taxon>
        <taxon>Thermodesulfobacterium</taxon>
    </lineage>
</organism>